<reference evidence="10" key="3">
    <citation type="journal article" date="2023" name="Front. Microbiol.">
        <title>Genomic characterization of carbapenem-resistant Klebsiella oxytoca complex in China: a multi-center study.</title>
        <authorList>
            <person name="Wan W."/>
            <person name="Yang X."/>
            <person name="Yu H."/>
            <person name="Wang M."/>
            <person name="Jia W."/>
            <person name="Huang B."/>
            <person name="Qu F."/>
            <person name="Shan B."/>
            <person name="Tang Y.W."/>
            <person name="Chen L."/>
            <person name="Du H."/>
        </authorList>
    </citation>
    <scope>NUCLEOTIDE SEQUENCE</scope>
    <source>
        <strain evidence="10">HD1688</strain>
    </source>
</reference>
<name>A0A249WD33_9ENTR</name>
<evidence type="ECO:0000256" key="7">
    <source>
        <dbReference type="ARBA" id="ARBA00022692"/>
    </source>
</evidence>
<dbReference type="InterPro" id="IPR010055">
    <property type="entry name" value="T2SS_protein-GspJ"/>
</dbReference>
<dbReference type="PANTHER" id="PTHR39583">
    <property type="entry name" value="TYPE II SECRETION SYSTEM PROTEIN J-RELATED"/>
    <property type="match status" value="1"/>
</dbReference>
<comment type="caution">
    <text evidence="11">The sequence shown here is derived from an EMBL/GenBank/DDBJ whole genome shotgun (WGS) entry which is preliminary data.</text>
</comment>
<dbReference type="EMBL" id="JAQSKY010000025">
    <property type="protein sequence ID" value="MDS7902307.1"/>
    <property type="molecule type" value="Genomic_DNA"/>
</dbReference>
<dbReference type="KEGG" id="kom:HR38_12340"/>
<keyword evidence="5" id="KW-0488">Methylation</keyword>
<evidence type="ECO:0000256" key="5">
    <source>
        <dbReference type="ARBA" id="ARBA00022481"/>
    </source>
</evidence>
<dbReference type="InterPro" id="IPR045584">
    <property type="entry name" value="Pilin-like"/>
</dbReference>
<keyword evidence="8" id="KW-1133">Transmembrane helix</keyword>
<evidence type="ECO:0000256" key="1">
    <source>
        <dbReference type="ARBA" id="ARBA00004377"/>
    </source>
</evidence>
<dbReference type="SMR" id="A0A249WD33"/>
<reference evidence="11 12" key="1">
    <citation type="submission" date="2017-11" db="EMBL/GenBank/DDBJ databases">
        <authorList>
            <person name="Han C.G."/>
        </authorList>
    </citation>
    <scope>NUCLEOTIDE SEQUENCE [LARGE SCALE GENOMIC DNA]</scope>
    <source>
        <strain evidence="11 12">A2</strain>
    </source>
</reference>
<dbReference type="AlphaFoldDB" id="A0A249WD33"/>
<dbReference type="OMA" id="WYYPYPE"/>
<evidence type="ECO:0000313" key="10">
    <source>
        <dbReference type="EMBL" id="MDS7902307.1"/>
    </source>
</evidence>
<dbReference type="Pfam" id="PF11612">
    <property type="entry name" value="T2SSJ"/>
    <property type="match status" value="1"/>
</dbReference>
<evidence type="ECO:0000256" key="2">
    <source>
        <dbReference type="ARBA" id="ARBA00011084"/>
    </source>
</evidence>
<dbReference type="SUPFAM" id="SSF54523">
    <property type="entry name" value="Pili subunits"/>
    <property type="match status" value="1"/>
</dbReference>
<proteinExistence type="inferred from homology"/>
<dbReference type="Gene3D" id="3.10.610.10">
    <property type="entry name" value="GSPII I/J protein-like"/>
    <property type="match status" value="1"/>
</dbReference>
<reference evidence="10" key="4">
    <citation type="submission" date="2023-01" db="EMBL/GenBank/DDBJ databases">
        <authorList>
            <person name="Du H."/>
            <person name="Wan W."/>
        </authorList>
    </citation>
    <scope>NUCLEOTIDE SEQUENCE</scope>
    <source>
        <strain evidence="10">HD1688</strain>
    </source>
</reference>
<keyword evidence="4" id="KW-1003">Cell membrane</keyword>
<gene>
    <name evidence="11" type="primary">gspJ</name>
    <name evidence="11" type="ORF">CWM85_12785</name>
    <name evidence="10" type="ORF">PTQ40_25380</name>
</gene>
<dbReference type="GO" id="GO:0015628">
    <property type="term" value="P:protein secretion by the type II secretion system"/>
    <property type="evidence" value="ECO:0007669"/>
    <property type="project" value="InterPro"/>
</dbReference>
<dbReference type="InterPro" id="IPR012902">
    <property type="entry name" value="N_methyl_site"/>
</dbReference>
<evidence type="ECO:0000256" key="4">
    <source>
        <dbReference type="ARBA" id="ARBA00022475"/>
    </source>
</evidence>
<dbReference type="PROSITE" id="PS00409">
    <property type="entry name" value="PROKAR_NTER_METHYL"/>
    <property type="match status" value="1"/>
</dbReference>
<evidence type="ECO:0000313" key="12">
    <source>
        <dbReference type="Proteomes" id="UP000234661"/>
    </source>
</evidence>
<dbReference type="NCBIfam" id="TIGR01711">
    <property type="entry name" value="gspJ"/>
    <property type="match status" value="1"/>
</dbReference>
<accession>A0A249WD33</accession>
<keyword evidence="9" id="KW-0472">Membrane</keyword>
<dbReference type="GO" id="GO:0015627">
    <property type="term" value="C:type II protein secretion system complex"/>
    <property type="evidence" value="ECO:0007669"/>
    <property type="project" value="InterPro"/>
</dbReference>
<dbReference type="Proteomes" id="UP001249822">
    <property type="component" value="Unassembled WGS sequence"/>
</dbReference>
<dbReference type="Proteomes" id="UP000234661">
    <property type="component" value="Unassembled WGS sequence"/>
</dbReference>
<organism evidence="11 12">
    <name type="scientific">Klebsiella michiganensis</name>
    <dbReference type="NCBI Taxonomy" id="1134687"/>
    <lineage>
        <taxon>Bacteria</taxon>
        <taxon>Pseudomonadati</taxon>
        <taxon>Pseudomonadota</taxon>
        <taxon>Gammaproteobacteria</taxon>
        <taxon>Enterobacterales</taxon>
        <taxon>Enterobacteriaceae</taxon>
        <taxon>Klebsiella/Raoultella group</taxon>
        <taxon>Klebsiella</taxon>
    </lineage>
</organism>
<dbReference type="NCBIfam" id="TIGR02532">
    <property type="entry name" value="IV_pilin_GFxxxE"/>
    <property type="match status" value="1"/>
</dbReference>
<evidence type="ECO:0000256" key="3">
    <source>
        <dbReference type="ARBA" id="ARBA00021539"/>
    </source>
</evidence>
<evidence type="ECO:0000313" key="11">
    <source>
        <dbReference type="EMBL" id="PLM63666.1"/>
    </source>
</evidence>
<evidence type="ECO:0000256" key="8">
    <source>
        <dbReference type="ARBA" id="ARBA00022989"/>
    </source>
</evidence>
<comment type="subcellular location">
    <subcellularLocation>
        <location evidence="1">Cell inner membrane</location>
        <topology evidence="1">Single-pass membrane protein</topology>
    </subcellularLocation>
</comment>
<keyword evidence="7" id="KW-0812">Transmembrane</keyword>
<dbReference type="RefSeq" id="WP_014228301.1">
    <property type="nucleotide sequence ID" value="NZ_CABGWH010000004.1"/>
</dbReference>
<reference evidence="11 12" key="2">
    <citation type="submission" date="2018-01" db="EMBL/GenBank/DDBJ databases">
        <title>Genomic study of Klebsiella pneumoniae.</title>
        <authorList>
            <person name="Yang Y."/>
            <person name="Bicalho R."/>
        </authorList>
    </citation>
    <scope>NUCLEOTIDE SEQUENCE [LARGE SCALE GENOMIC DNA]</scope>
    <source>
        <strain evidence="11 12">A2</strain>
    </source>
</reference>
<dbReference type="Pfam" id="PF07963">
    <property type="entry name" value="N_methyl"/>
    <property type="match status" value="1"/>
</dbReference>
<dbReference type="InterPro" id="IPR051621">
    <property type="entry name" value="T2SS_protein_J"/>
</dbReference>
<dbReference type="GO" id="GO:0005886">
    <property type="term" value="C:plasma membrane"/>
    <property type="evidence" value="ECO:0007669"/>
    <property type="project" value="UniProtKB-SubCell"/>
</dbReference>
<dbReference type="EMBL" id="PIET01000320">
    <property type="protein sequence ID" value="PLM63666.1"/>
    <property type="molecule type" value="Genomic_DNA"/>
</dbReference>
<dbReference type="Gene3D" id="2.10.70.20">
    <property type="entry name" value="gspk-gspi-gspj complex like domains"/>
    <property type="match status" value="1"/>
</dbReference>
<keyword evidence="6" id="KW-0997">Cell inner membrane</keyword>
<dbReference type="PANTHER" id="PTHR39583:SF2">
    <property type="entry name" value="TYPE II SECRETION SYSTEM PROTEIN J"/>
    <property type="match status" value="1"/>
</dbReference>
<evidence type="ECO:0000256" key="6">
    <source>
        <dbReference type="ARBA" id="ARBA00022519"/>
    </source>
</evidence>
<protein>
    <recommendedName>
        <fullName evidence="3">Type II secretion system protein J</fullName>
    </recommendedName>
</protein>
<evidence type="ECO:0000256" key="9">
    <source>
        <dbReference type="ARBA" id="ARBA00023136"/>
    </source>
</evidence>
<sequence>MSRCRERGFTLLEMLLALAIFAALSLSAFQILQGVMRNDEMAQRQVQRLTELQRAFVYLEGDFGQIIPRPPRGDERLFYAARYQRQSADWSISFMRNGWQNPMGILPRSELQRVGYRLRHQQLERLSYVHTDPQAGEEPIVKVLLKDVSAFRLRFFANGMWRDSWNDTTRLPEGIEVSLVVADVGEVSRLFFVTTGEQA</sequence>
<comment type="similarity">
    <text evidence="2">Belongs to the GSP J family.</text>
</comment>